<evidence type="ECO:0000256" key="8">
    <source>
        <dbReference type="SAM" id="Phobius"/>
    </source>
</evidence>
<dbReference type="Pfam" id="PF18967">
    <property type="entry name" value="PycTM"/>
    <property type="match status" value="1"/>
</dbReference>
<keyword evidence="5 8" id="KW-1133">Transmembrane helix</keyword>
<evidence type="ECO:0000256" key="1">
    <source>
        <dbReference type="ARBA" id="ARBA00004236"/>
    </source>
</evidence>
<name>A0ABS5D282_9FLAO</name>
<keyword evidence="6" id="KW-0051">Antiviral defense</keyword>
<evidence type="ECO:0000313" key="10">
    <source>
        <dbReference type="EMBL" id="MBQ0908114.1"/>
    </source>
</evidence>
<sequence>MNLIEQAKEFVEKQFKDKLSNSYTYHNISHTKDVVAAVEIIAAHEGVTEKELEMLLLAAWFHDMGYIHGCQKHEESSVVYLKEFLATQPNAVAYKEQVAQLIMTTVYSYEPQNKLEKIIKDADYYHLSKREYVDSCGALRAEWHNLDQKTFSDAEWWQENLNFLTNKHQYYTTFAITNWQPLKEKNKKRLKKKIDKLKTNSKEEVVVAANRKKEEKPDRAVDTLFRVTLNNHTTLSGIADSKANILLSVNAIIISIALSILIPKLDSPKNVHLMIPTFIMLMSSVTTIIFAILSTRPKVTKGVFSRQDIENQKVNLLFFGNFYKMPLEEYQWAMNEMMKDKDYLYNSMIKDLYYLGVVLEKKYRLLRLTYNFFMIGIIVSVIAFVIAFKMA</sequence>
<comment type="subcellular location">
    <subcellularLocation>
        <location evidence="1">Cell membrane</location>
    </subcellularLocation>
</comment>
<keyword evidence="11" id="KW-1185">Reference proteome</keyword>
<feature type="domain" description="HD/PDEase" evidence="9">
    <location>
        <begin position="23"/>
        <end position="137"/>
    </location>
</feature>
<keyword evidence="3 8" id="KW-0812">Transmembrane</keyword>
<gene>
    <name evidence="10" type="ORF">KBJ98_05305</name>
</gene>
<evidence type="ECO:0000256" key="6">
    <source>
        <dbReference type="ARBA" id="ARBA00023118"/>
    </source>
</evidence>
<evidence type="ECO:0000256" key="5">
    <source>
        <dbReference type="ARBA" id="ARBA00022989"/>
    </source>
</evidence>
<keyword evidence="7 8" id="KW-0472">Membrane</keyword>
<keyword evidence="4" id="KW-0547">Nucleotide-binding</keyword>
<evidence type="ECO:0000256" key="4">
    <source>
        <dbReference type="ARBA" id="ARBA00022741"/>
    </source>
</evidence>
<dbReference type="EMBL" id="JAGPXB010000003">
    <property type="protein sequence ID" value="MBQ0908114.1"/>
    <property type="molecule type" value="Genomic_DNA"/>
</dbReference>
<proteinExistence type="predicted"/>
<dbReference type="SUPFAM" id="SSF109604">
    <property type="entry name" value="HD-domain/PDEase-like"/>
    <property type="match status" value="1"/>
</dbReference>
<dbReference type="SMART" id="SM00471">
    <property type="entry name" value="HDc"/>
    <property type="match status" value="1"/>
</dbReference>
<feature type="transmembrane region" description="Helical" evidence="8">
    <location>
        <begin position="245"/>
        <end position="262"/>
    </location>
</feature>
<dbReference type="InterPro" id="IPR006674">
    <property type="entry name" value="HD_domain"/>
</dbReference>
<evidence type="ECO:0000256" key="7">
    <source>
        <dbReference type="ARBA" id="ARBA00023136"/>
    </source>
</evidence>
<evidence type="ECO:0000313" key="11">
    <source>
        <dbReference type="Proteomes" id="UP000679008"/>
    </source>
</evidence>
<organism evidence="10 11">
    <name type="scientific">Flavobacterium erciyesense</name>
    <dbReference type="NCBI Taxonomy" id="2825842"/>
    <lineage>
        <taxon>Bacteria</taxon>
        <taxon>Pseudomonadati</taxon>
        <taxon>Bacteroidota</taxon>
        <taxon>Flavobacteriia</taxon>
        <taxon>Flavobacteriales</taxon>
        <taxon>Flavobacteriaceae</taxon>
        <taxon>Flavobacterium</taxon>
    </lineage>
</organism>
<dbReference type="RefSeq" id="WP_210788598.1">
    <property type="nucleotide sequence ID" value="NZ_JAGPXB010000003.1"/>
</dbReference>
<dbReference type="CDD" id="cd00077">
    <property type="entry name" value="HDc"/>
    <property type="match status" value="1"/>
</dbReference>
<dbReference type="InterPro" id="IPR043760">
    <property type="entry name" value="PycTM_dom"/>
</dbReference>
<dbReference type="Proteomes" id="UP000679008">
    <property type="component" value="Unassembled WGS sequence"/>
</dbReference>
<feature type="transmembrane region" description="Helical" evidence="8">
    <location>
        <begin position="274"/>
        <end position="293"/>
    </location>
</feature>
<keyword evidence="2" id="KW-1003">Cell membrane</keyword>
<protein>
    <submittedName>
        <fullName evidence="10">HD domain-containing protein</fullName>
    </submittedName>
</protein>
<reference evidence="10 11" key="1">
    <citation type="submission" date="2021-04" db="EMBL/GenBank/DDBJ databases">
        <title>Description of novel Flavobacterium sp. F-328.</title>
        <authorList>
            <person name="Saticioglu I.B."/>
        </authorList>
    </citation>
    <scope>NUCLEOTIDE SEQUENCE [LARGE SCALE GENOMIC DNA]</scope>
    <source>
        <strain evidence="10 11">F-328</strain>
    </source>
</reference>
<dbReference type="Pfam" id="PF01966">
    <property type="entry name" value="HD"/>
    <property type="match status" value="1"/>
</dbReference>
<dbReference type="InterPro" id="IPR003607">
    <property type="entry name" value="HD/PDEase_dom"/>
</dbReference>
<comment type="caution">
    <text evidence="10">The sequence shown here is derived from an EMBL/GenBank/DDBJ whole genome shotgun (WGS) entry which is preliminary data.</text>
</comment>
<dbReference type="Gene3D" id="1.10.3210.10">
    <property type="entry name" value="Hypothetical protein af1432"/>
    <property type="match status" value="1"/>
</dbReference>
<accession>A0ABS5D282</accession>
<feature type="transmembrane region" description="Helical" evidence="8">
    <location>
        <begin position="368"/>
        <end position="388"/>
    </location>
</feature>
<evidence type="ECO:0000256" key="3">
    <source>
        <dbReference type="ARBA" id="ARBA00022692"/>
    </source>
</evidence>
<evidence type="ECO:0000259" key="9">
    <source>
        <dbReference type="SMART" id="SM00471"/>
    </source>
</evidence>
<evidence type="ECO:0000256" key="2">
    <source>
        <dbReference type="ARBA" id="ARBA00022475"/>
    </source>
</evidence>